<evidence type="ECO:0000313" key="8">
    <source>
        <dbReference type="EMBL" id="GFH16599.1"/>
    </source>
</evidence>
<gene>
    <name evidence="8" type="ORF">HaLaN_13043</name>
</gene>
<evidence type="ECO:0000256" key="7">
    <source>
        <dbReference type="ARBA" id="ARBA00023136"/>
    </source>
</evidence>
<protein>
    <recommendedName>
        <fullName evidence="3">UDP-N-acetylglucosamine transferase subunit ALG14</fullName>
    </recommendedName>
</protein>
<dbReference type="PANTHER" id="PTHR12154">
    <property type="entry name" value="GLYCOSYL TRANSFERASE-RELATED"/>
    <property type="match status" value="1"/>
</dbReference>
<feature type="non-terminal residue" evidence="8">
    <location>
        <position position="140"/>
    </location>
</feature>
<dbReference type="InterPro" id="IPR013969">
    <property type="entry name" value="Oligosacch_biosynth_Alg14"/>
</dbReference>
<dbReference type="Gene3D" id="3.40.50.2000">
    <property type="entry name" value="Glycogen Phosphorylase B"/>
    <property type="match status" value="1"/>
</dbReference>
<proteinExistence type="inferred from homology"/>
<keyword evidence="9" id="KW-1185">Reference proteome</keyword>
<keyword evidence="7" id="KW-0472">Membrane</keyword>
<evidence type="ECO:0000256" key="1">
    <source>
        <dbReference type="ARBA" id="ARBA00004389"/>
    </source>
</evidence>
<evidence type="ECO:0000256" key="2">
    <source>
        <dbReference type="ARBA" id="ARBA00009731"/>
    </source>
</evidence>
<dbReference type="GO" id="GO:0004577">
    <property type="term" value="F:N-acetylglucosaminyldiphosphodolichol N-acetylglucosaminyltransferase activity"/>
    <property type="evidence" value="ECO:0007669"/>
    <property type="project" value="TreeGrafter"/>
</dbReference>
<organism evidence="8 9">
    <name type="scientific">Haematococcus lacustris</name>
    <name type="common">Green alga</name>
    <name type="synonym">Haematococcus pluvialis</name>
    <dbReference type="NCBI Taxonomy" id="44745"/>
    <lineage>
        <taxon>Eukaryota</taxon>
        <taxon>Viridiplantae</taxon>
        <taxon>Chlorophyta</taxon>
        <taxon>core chlorophytes</taxon>
        <taxon>Chlorophyceae</taxon>
        <taxon>CS clade</taxon>
        <taxon>Chlamydomonadales</taxon>
        <taxon>Haematococcaceae</taxon>
        <taxon>Haematococcus</taxon>
    </lineage>
</organism>
<evidence type="ECO:0000256" key="4">
    <source>
        <dbReference type="ARBA" id="ARBA00022692"/>
    </source>
</evidence>
<comment type="subcellular location">
    <subcellularLocation>
        <location evidence="1">Endoplasmic reticulum membrane</location>
        <topology evidence="1">Single-pass membrane protein</topology>
    </subcellularLocation>
</comment>
<dbReference type="EMBL" id="BLLF01001020">
    <property type="protein sequence ID" value="GFH16599.1"/>
    <property type="molecule type" value="Genomic_DNA"/>
</dbReference>
<accession>A0A699ZBH4</accession>
<sequence length="140" mass="15272">MIVLVCFYSAPRPKRVLHGRLKTLIVLGSATNDTMSGNKAMEAEKACQLEGPAKECELYAIPRSREVGQSYFTSVFTSLNSCLYAVSLVWQTSPDIVIVNGPGTCIPLCGAAFLFSKLFVKPCDIVYVESIARTRTLSLS</sequence>
<feature type="non-terminal residue" evidence="8">
    <location>
        <position position="1"/>
    </location>
</feature>
<dbReference type="AlphaFoldDB" id="A0A699ZBH4"/>
<evidence type="ECO:0000256" key="5">
    <source>
        <dbReference type="ARBA" id="ARBA00022824"/>
    </source>
</evidence>
<comment type="caution">
    <text evidence="8">The sequence shown here is derived from an EMBL/GenBank/DDBJ whole genome shotgun (WGS) entry which is preliminary data.</text>
</comment>
<dbReference type="GO" id="GO:0006488">
    <property type="term" value="P:dolichol-linked oligosaccharide biosynthetic process"/>
    <property type="evidence" value="ECO:0007669"/>
    <property type="project" value="InterPro"/>
</dbReference>
<keyword evidence="5" id="KW-0256">Endoplasmic reticulum</keyword>
<evidence type="ECO:0000256" key="6">
    <source>
        <dbReference type="ARBA" id="ARBA00022989"/>
    </source>
</evidence>
<dbReference type="Proteomes" id="UP000485058">
    <property type="component" value="Unassembled WGS sequence"/>
</dbReference>
<reference evidence="8 9" key="1">
    <citation type="submission" date="2020-02" db="EMBL/GenBank/DDBJ databases">
        <title>Draft genome sequence of Haematococcus lacustris strain NIES-144.</title>
        <authorList>
            <person name="Morimoto D."/>
            <person name="Nakagawa S."/>
            <person name="Yoshida T."/>
            <person name="Sawayama S."/>
        </authorList>
    </citation>
    <scope>NUCLEOTIDE SEQUENCE [LARGE SCALE GENOMIC DNA]</scope>
    <source>
        <strain evidence="8 9">NIES-144</strain>
    </source>
</reference>
<name>A0A699ZBH4_HAELA</name>
<dbReference type="GO" id="GO:0043541">
    <property type="term" value="C:UDP-N-acetylglucosamine transferase complex"/>
    <property type="evidence" value="ECO:0007669"/>
    <property type="project" value="TreeGrafter"/>
</dbReference>
<evidence type="ECO:0000313" key="9">
    <source>
        <dbReference type="Proteomes" id="UP000485058"/>
    </source>
</evidence>
<comment type="similarity">
    <text evidence="2">Belongs to the ALG14 family.</text>
</comment>
<keyword evidence="4" id="KW-0812">Transmembrane</keyword>
<keyword evidence="6" id="KW-1133">Transmembrane helix</keyword>
<dbReference type="Pfam" id="PF08660">
    <property type="entry name" value="Alg14"/>
    <property type="match status" value="1"/>
</dbReference>
<dbReference type="PANTHER" id="PTHR12154:SF4">
    <property type="entry name" value="UDP-N-ACETYLGLUCOSAMINE TRANSFERASE SUBUNIT ALG14 HOMOLOG"/>
    <property type="match status" value="1"/>
</dbReference>
<evidence type="ECO:0000256" key="3">
    <source>
        <dbReference type="ARBA" id="ARBA00017467"/>
    </source>
</evidence>